<evidence type="ECO:0000256" key="3">
    <source>
        <dbReference type="ARBA" id="ARBA00022989"/>
    </source>
</evidence>
<evidence type="ECO:0000256" key="7">
    <source>
        <dbReference type="ARBA" id="ARBA00023224"/>
    </source>
</evidence>
<evidence type="ECO:0000259" key="10">
    <source>
        <dbReference type="PROSITE" id="PS50262"/>
    </source>
</evidence>
<feature type="transmembrane region" description="Helical" evidence="9">
    <location>
        <begin position="153"/>
        <end position="173"/>
    </location>
</feature>
<evidence type="ECO:0000313" key="11">
    <source>
        <dbReference type="EMBL" id="GFN94690.1"/>
    </source>
</evidence>
<keyword evidence="3 9" id="KW-1133">Transmembrane helix</keyword>
<dbReference type="AlphaFoldDB" id="A0AAV3ZJ94"/>
<evidence type="ECO:0000256" key="5">
    <source>
        <dbReference type="ARBA" id="ARBA00023136"/>
    </source>
</evidence>
<feature type="transmembrane region" description="Helical" evidence="9">
    <location>
        <begin position="374"/>
        <end position="394"/>
    </location>
</feature>
<keyword evidence="12" id="KW-1185">Reference proteome</keyword>
<dbReference type="EMBL" id="BLXT01002468">
    <property type="protein sequence ID" value="GFN94690.1"/>
    <property type="molecule type" value="Genomic_DNA"/>
</dbReference>
<evidence type="ECO:0000256" key="9">
    <source>
        <dbReference type="SAM" id="Phobius"/>
    </source>
</evidence>
<feature type="transmembrane region" description="Helical" evidence="9">
    <location>
        <begin position="332"/>
        <end position="354"/>
    </location>
</feature>
<comment type="subcellular location">
    <subcellularLocation>
        <location evidence="1">Membrane</location>
        <topology evidence="1">Multi-pass membrane protein</topology>
    </subcellularLocation>
</comment>
<dbReference type="PANTHER" id="PTHR24243:SF230">
    <property type="entry name" value="G-PROTEIN COUPLED RECEPTORS FAMILY 1 PROFILE DOMAIN-CONTAINING PROTEIN"/>
    <property type="match status" value="1"/>
</dbReference>
<evidence type="ECO:0000256" key="6">
    <source>
        <dbReference type="ARBA" id="ARBA00023170"/>
    </source>
</evidence>
<dbReference type="PRINTS" id="PR00237">
    <property type="entry name" value="GPCRRHODOPSN"/>
</dbReference>
<evidence type="ECO:0000256" key="1">
    <source>
        <dbReference type="ARBA" id="ARBA00004141"/>
    </source>
</evidence>
<dbReference type="CDD" id="cd14978">
    <property type="entry name" value="7tmA_FMRFamide_R-like"/>
    <property type="match status" value="1"/>
</dbReference>
<dbReference type="InterPro" id="IPR000276">
    <property type="entry name" value="GPCR_Rhodpsn"/>
</dbReference>
<evidence type="ECO:0000256" key="2">
    <source>
        <dbReference type="ARBA" id="ARBA00022692"/>
    </source>
</evidence>
<sequence>MALYDSGYYSDGPGPSSIPDVVFHALHASAASVTSASVTLETEISYSLGRNETVLALPGPPLTQLIGHNADLLNSSSLENPGIVSFSGESFTTMSPSQNGSSNPLDAYTLYRVALYINRYYLWVVFAFGFPGNIVSFLTIVHMKPFTSPTIYVAALALVDNSCLLVKVIFFLLTKYDAPLGNTGCRTLGFLGSFTAQLANWLLVAMTLERCLAICLPLRVGTICTRKLHIAGITLTCIILVAINAQALVTNVMVTGTKRGIECSPDPEYADFLAVWFWVDAVFYAILPAALLIVMNSLIILGIRRSAQIQKELTSKANQTAETMKQQKQITIMLVIVCIVFVVLITPHALFYAVQRHWKYRPYSEEHARYLFTNQLIFVLSDSTHAVNFYLYFFSAKRFRKRCLETLFYCCYCCRWSRSRGAMGSRRRNRMYYGGSTTGLSKSFRLSMTDVTGLNTSHRNLCGAGGGAMYGETSHLTSSSTSLGNGRFLTVNNGDSARIPKRGRKHRDELV</sequence>
<dbReference type="InterPro" id="IPR017452">
    <property type="entry name" value="GPCR_Rhodpsn_7TM"/>
</dbReference>
<accession>A0AAV3ZJ94</accession>
<organism evidence="11 12">
    <name type="scientific">Plakobranchus ocellatus</name>
    <dbReference type="NCBI Taxonomy" id="259542"/>
    <lineage>
        <taxon>Eukaryota</taxon>
        <taxon>Metazoa</taxon>
        <taxon>Spiralia</taxon>
        <taxon>Lophotrochozoa</taxon>
        <taxon>Mollusca</taxon>
        <taxon>Gastropoda</taxon>
        <taxon>Heterobranchia</taxon>
        <taxon>Euthyneura</taxon>
        <taxon>Panpulmonata</taxon>
        <taxon>Sacoglossa</taxon>
        <taxon>Placobranchoidea</taxon>
        <taxon>Plakobranchidae</taxon>
        <taxon>Plakobranchus</taxon>
    </lineage>
</organism>
<feature type="domain" description="G-protein coupled receptors family 1 profile" evidence="10">
    <location>
        <begin position="132"/>
        <end position="392"/>
    </location>
</feature>
<dbReference type="Gene3D" id="1.20.1070.10">
    <property type="entry name" value="Rhodopsin 7-helix transmembrane proteins"/>
    <property type="match status" value="1"/>
</dbReference>
<dbReference type="PROSITE" id="PS50262">
    <property type="entry name" value="G_PROTEIN_RECEP_F1_2"/>
    <property type="match status" value="1"/>
</dbReference>
<dbReference type="PROSITE" id="PS00237">
    <property type="entry name" value="G_PROTEIN_RECEP_F1_1"/>
    <property type="match status" value="1"/>
</dbReference>
<gene>
    <name evidence="11" type="ORF">PoB_002119600</name>
</gene>
<dbReference type="Pfam" id="PF00001">
    <property type="entry name" value="7tm_1"/>
    <property type="match status" value="1"/>
</dbReference>
<feature type="transmembrane region" description="Helical" evidence="9">
    <location>
        <begin position="120"/>
        <end position="141"/>
    </location>
</feature>
<feature type="transmembrane region" description="Helical" evidence="9">
    <location>
        <begin position="281"/>
        <end position="303"/>
    </location>
</feature>
<evidence type="ECO:0000313" key="12">
    <source>
        <dbReference type="Proteomes" id="UP000735302"/>
    </source>
</evidence>
<dbReference type="GO" id="GO:0004930">
    <property type="term" value="F:G protein-coupled receptor activity"/>
    <property type="evidence" value="ECO:0007669"/>
    <property type="project" value="UniProtKB-KW"/>
</dbReference>
<feature type="transmembrane region" description="Helical" evidence="9">
    <location>
        <begin position="230"/>
        <end position="249"/>
    </location>
</feature>
<protein>
    <submittedName>
        <fullName evidence="11">Thyrotropin-releasing hormone receptor</fullName>
    </submittedName>
</protein>
<name>A0AAV3ZJ94_9GAST</name>
<dbReference type="GO" id="GO:0005886">
    <property type="term" value="C:plasma membrane"/>
    <property type="evidence" value="ECO:0007669"/>
    <property type="project" value="TreeGrafter"/>
</dbReference>
<comment type="similarity">
    <text evidence="8">Belongs to the G-protein coupled receptor 1 family.</text>
</comment>
<dbReference type="SUPFAM" id="SSF81321">
    <property type="entry name" value="Family A G protein-coupled receptor-like"/>
    <property type="match status" value="1"/>
</dbReference>
<evidence type="ECO:0000256" key="8">
    <source>
        <dbReference type="RuleBase" id="RU000688"/>
    </source>
</evidence>
<keyword evidence="6 8" id="KW-0675">Receptor</keyword>
<keyword evidence="7 8" id="KW-0807">Transducer</keyword>
<dbReference type="Proteomes" id="UP000735302">
    <property type="component" value="Unassembled WGS sequence"/>
</dbReference>
<dbReference type="SMART" id="SM01381">
    <property type="entry name" value="7TM_GPCR_Srsx"/>
    <property type="match status" value="1"/>
</dbReference>
<reference evidence="11 12" key="1">
    <citation type="journal article" date="2021" name="Elife">
        <title>Chloroplast acquisition without the gene transfer in kleptoplastic sea slugs, Plakobranchus ocellatus.</title>
        <authorList>
            <person name="Maeda T."/>
            <person name="Takahashi S."/>
            <person name="Yoshida T."/>
            <person name="Shimamura S."/>
            <person name="Takaki Y."/>
            <person name="Nagai Y."/>
            <person name="Toyoda A."/>
            <person name="Suzuki Y."/>
            <person name="Arimoto A."/>
            <person name="Ishii H."/>
            <person name="Satoh N."/>
            <person name="Nishiyama T."/>
            <person name="Hasebe M."/>
            <person name="Maruyama T."/>
            <person name="Minagawa J."/>
            <person name="Obokata J."/>
            <person name="Shigenobu S."/>
        </authorList>
    </citation>
    <scope>NUCLEOTIDE SEQUENCE [LARGE SCALE GENOMIC DNA]</scope>
</reference>
<keyword evidence="2 8" id="KW-0812">Transmembrane</keyword>
<dbReference type="PANTHER" id="PTHR24243">
    <property type="entry name" value="G-PROTEIN COUPLED RECEPTOR"/>
    <property type="match status" value="1"/>
</dbReference>
<proteinExistence type="inferred from homology"/>
<keyword evidence="4 8" id="KW-0297">G-protein coupled receptor</keyword>
<comment type="caution">
    <text evidence="11">The sequence shown here is derived from an EMBL/GenBank/DDBJ whole genome shotgun (WGS) entry which is preliminary data.</text>
</comment>
<keyword evidence="5 9" id="KW-0472">Membrane</keyword>
<evidence type="ECO:0000256" key="4">
    <source>
        <dbReference type="ARBA" id="ARBA00023040"/>
    </source>
</evidence>